<protein>
    <submittedName>
        <fullName evidence="1">Uncharacterized protein</fullName>
    </submittedName>
</protein>
<dbReference type="AlphaFoldDB" id="A0A0P1B4E3"/>
<dbReference type="EMBL" id="CCYD01003042">
    <property type="protein sequence ID" value="CEG49234.1"/>
    <property type="molecule type" value="Genomic_DNA"/>
</dbReference>
<proteinExistence type="predicted"/>
<organism evidence="1 2">
    <name type="scientific">Plasmopara halstedii</name>
    <name type="common">Downy mildew of sunflower</name>
    <dbReference type="NCBI Taxonomy" id="4781"/>
    <lineage>
        <taxon>Eukaryota</taxon>
        <taxon>Sar</taxon>
        <taxon>Stramenopiles</taxon>
        <taxon>Oomycota</taxon>
        <taxon>Peronosporomycetes</taxon>
        <taxon>Peronosporales</taxon>
        <taxon>Peronosporaceae</taxon>
        <taxon>Plasmopara</taxon>
    </lineage>
</organism>
<evidence type="ECO:0000313" key="2">
    <source>
        <dbReference type="Proteomes" id="UP000054928"/>
    </source>
</evidence>
<evidence type="ECO:0000313" key="1">
    <source>
        <dbReference type="EMBL" id="CEG49234.1"/>
    </source>
</evidence>
<accession>A0A0P1B4E3</accession>
<dbReference type="Proteomes" id="UP000054928">
    <property type="component" value="Unassembled WGS sequence"/>
</dbReference>
<dbReference type="RefSeq" id="XP_024585603.1">
    <property type="nucleotide sequence ID" value="XM_024720400.1"/>
</dbReference>
<reference evidence="2" key="1">
    <citation type="submission" date="2014-09" db="EMBL/GenBank/DDBJ databases">
        <authorList>
            <person name="Sharma Rahul"/>
            <person name="Thines Marco"/>
        </authorList>
    </citation>
    <scope>NUCLEOTIDE SEQUENCE [LARGE SCALE GENOMIC DNA]</scope>
</reference>
<name>A0A0P1B4E3_PLAHL</name>
<sequence length="106" mass="11315">MFVSTAGIRDAAATGLGARKLASRFIGPFTAGRLKKYHPIEIPDDGMSPSSTVTFQRDGLLPLVDASGAGSLSESLITTYSSAVVLALHKLNCHTLQNKEGHYRVR</sequence>
<dbReference type="GeneID" id="36402061"/>
<dbReference type="OrthoDB" id="10557362at2759"/>
<keyword evidence="2" id="KW-1185">Reference proteome</keyword>